<protein>
    <submittedName>
        <fullName evidence="2">Uncharacterized protein</fullName>
    </submittedName>
</protein>
<keyword evidence="3" id="KW-1185">Reference proteome</keyword>
<organism evidence="2 3">
    <name type="scientific">Dyella thiooxydans</name>
    <dbReference type="NCBI Taxonomy" id="445710"/>
    <lineage>
        <taxon>Bacteria</taxon>
        <taxon>Pseudomonadati</taxon>
        <taxon>Pseudomonadota</taxon>
        <taxon>Gammaproteobacteria</taxon>
        <taxon>Lysobacterales</taxon>
        <taxon>Rhodanobacteraceae</taxon>
        <taxon>Dyella</taxon>
    </lineage>
</organism>
<evidence type="ECO:0000313" key="2">
    <source>
        <dbReference type="EMBL" id="AND68153.1"/>
    </source>
</evidence>
<evidence type="ECO:0000256" key="1">
    <source>
        <dbReference type="SAM" id="MobiDB-lite"/>
    </source>
</evidence>
<reference evidence="2 3" key="1">
    <citation type="submission" date="2016-02" db="EMBL/GenBank/DDBJ databases">
        <title>Complete genome sequencing and analysis of ATSB10, Dyella thiooxydans isolated from rhizosphere soil of sunflower (Helianthus annuus L.).</title>
        <authorList>
            <person name="Lee Y."/>
            <person name="Hwangbo K."/>
            <person name="Chung H."/>
            <person name="Yoo J."/>
            <person name="Kim K.Y."/>
            <person name="Sa T.M."/>
            <person name="Um Y."/>
            <person name="Madhaiyan M."/>
        </authorList>
    </citation>
    <scope>NUCLEOTIDE SEQUENCE [LARGE SCALE GENOMIC DNA]</scope>
    <source>
        <strain evidence="2 3">ATSB10</strain>
    </source>
</reference>
<accession>A0A160MXX7</accession>
<feature type="region of interest" description="Disordered" evidence="1">
    <location>
        <begin position="84"/>
        <end position="106"/>
    </location>
</feature>
<name>A0A160MXX7_9GAMM</name>
<evidence type="ECO:0000313" key="3">
    <source>
        <dbReference type="Proteomes" id="UP000077255"/>
    </source>
</evidence>
<feature type="compositionally biased region" description="Polar residues" evidence="1">
    <location>
        <begin position="84"/>
        <end position="93"/>
    </location>
</feature>
<dbReference type="Proteomes" id="UP000077255">
    <property type="component" value="Chromosome"/>
</dbReference>
<dbReference type="PATRIC" id="fig|445710.3.peg.694"/>
<dbReference type="EMBL" id="CP014841">
    <property type="protein sequence ID" value="AND68153.1"/>
    <property type="molecule type" value="Genomic_DNA"/>
</dbReference>
<dbReference type="AlphaFoldDB" id="A0A160MXX7"/>
<dbReference type="KEGG" id="dtx:ATSB10_06990"/>
<proteinExistence type="predicted"/>
<gene>
    <name evidence="2" type="ORF">ATSB10_06990</name>
</gene>
<dbReference type="RefSeq" id="WP_063670474.1">
    <property type="nucleotide sequence ID" value="NZ_CP014841.1"/>
</dbReference>
<sequence length="106" mass="11705">MTELVVSGTLLLLGHEEAMRVYENRIDDFLDKAADRLDHLLTEHQAVVDDLMEKMADIIEADRSIIEYNKSILEDFIRQLKGVNTTRPASGGSSPRVGPTGAPILG</sequence>